<reference evidence="2 3" key="1">
    <citation type="journal article" date="2016" name="Nat. Commun.">
        <title>Thousands of microbial genomes shed light on interconnected biogeochemical processes in an aquifer system.</title>
        <authorList>
            <person name="Anantharaman K."/>
            <person name="Brown C.T."/>
            <person name="Hug L.A."/>
            <person name="Sharon I."/>
            <person name="Castelle C.J."/>
            <person name="Probst A.J."/>
            <person name="Thomas B.C."/>
            <person name="Singh A."/>
            <person name="Wilkins M.J."/>
            <person name="Karaoz U."/>
            <person name="Brodie E.L."/>
            <person name="Williams K.H."/>
            <person name="Hubbard S.S."/>
            <person name="Banfield J.F."/>
        </authorList>
    </citation>
    <scope>NUCLEOTIDE SEQUENCE [LARGE SCALE GENOMIC DNA]</scope>
</reference>
<dbReference type="EMBL" id="MHSS01000006">
    <property type="protein sequence ID" value="OHA48513.1"/>
    <property type="molecule type" value="Genomic_DNA"/>
</dbReference>
<dbReference type="Proteomes" id="UP000177629">
    <property type="component" value="Unassembled WGS sequence"/>
</dbReference>
<name>A0A1G2PJS0_9BACT</name>
<evidence type="ECO:0000313" key="3">
    <source>
        <dbReference type="Proteomes" id="UP000177629"/>
    </source>
</evidence>
<dbReference type="PANTHER" id="PTHR12147:SF26">
    <property type="entry name" value="PEPTIDASE M28 DOMAIN-CONTAINING PROTEIN"/>
    <property type="match status" value="1"/>
</dbReference>
<proteinExistence type="predicted"/>
<accession>A0A1G2PJS0</accession>
<dbReference type="GO" id="GO:0006508">
    <property type="term" value="P:proteolysis"/>
    <property type="evidence" value="ECO:0007669"/>
    <property type="project" value="InterPro"/>
</dbReference>
<dbReference type="Pfam" id="PF04389">
    <property type="entry name" value="Peptidase_M28"/>
    <property type="match status" value="1"/>
</dbReference>
<dbReference type="InterPro" id="IPR007484">
    <property type="entry name" value="Peptidase_M28"/>
</dbReference>
<dbReference type="PANTHER" id="PTHR12147">
    <property type="entry name" value="METALLOPEPTIDASE M28 FAMILY MEMBER"/>
    <property type="match status" value="1"/>
</dbReference>
<dbReference type="GO" id="GO:0008235">
    <property type="term" value="F:metalloexopeptidase activity"/>
    <property type="evidence" value="ECO:0007669"/>
    <property type="project" value="InterPro"/>
</dbReference>
<dbReference type="Gene3D" id="3.40.630.10">
    <property type="entry name" value="Zn peptidases"/>
    <property type="match status" value="1"/>
</dbReference>
<dbReference type="SUPFAM" id="SSF53187">
    <property type="entry name" value="Zn-dependent exopeptidases"/>
    <property type="match status" value="1"/>
</dbReference>
<dbReference type="InterPro" id="IPR045175">
    <property type="entry name" value="M28_fam"/>
</dbReference>
<dbReference type="STRING" id="1802362.A2806_02850"/>
<evidence type="ECO:0000313" key="2">
    <source>
        <dbReference type="EMBL" id="OHA48513.1"/>
    </source>
</evidence>
<sequence length="356" mass="39095">MRIGLVAIAMGILFSVCIPVDPPREASLGNFQVIEAGYYSITSQELMDAITFLASPERGGRRNGTGANISAGNYLIKELENAGSDFISTAAFQPFRFNEVRKPTVTIKQLEASRAKGYSIALEGRNVFAILEGSTYKNEYVVLGAHYDHLGTQHGKLYPGADDNASGSAAIVEIAEAFGALSQKGMRPERSVVFAFFDAEEWGLWGSQYFVENPPVPLNQIVAVINLDVVGRNNTQELEVFGSPDINDFAQRSPQLNGALNDANGVLGFKLLFPEEKGGREQIFFRSDHASFFFARSEGNRIPVVFLTSGLHNDYHKPSDTAKKINSEKAQNIARLAFLMAWQVATQDEQPVFVEK</sequence>
<comment type="caution">
    <text evidence="2">The sequence shown here is derived from an EMBL/GenBank/DDBJ whole genome shotgun (WGS) entry which is preliminary data.</text>
</comment>
<feature type="domain" description="Peptidase M28" evidence="1">
    <location>
        <begin position="126"/>
        <end position="338"/>
    </location>
</feature>
<dbReference type="AlphaFoldDB" id="A0A1G2PJS0"/>
<organism evidence="2 3">
    <name type="scientific">Candidatus Terrybacteria bacterium RIFCSPHIGHO2_01_FULL_48_17</name>
    <dbReference type="NCBI Taxonomy" id="1802362"/>
    <lineage>
        <taxon>Bacteria</taxon>
        <taxon>Candidatus Terryibacteriota</taxon>
    </lineage>
</organism>
<protein>
    <recommendedName>
        <fullName evidence="1">Peptidase M28 domain-containing protein</fullName>
    </recommendedName>
</protein>
<evidence type="ECO:0000259" key="1">
    <source>
        <dbReference type="Pfam" id="PF04389"/>
    </source>
</evidence>
<gene>
    <name evidence="2" type="ORF">A2806_02850</name>
</gene>